<dbReference type="PANTHER" id="PTHR45947:SF3">
    <property type="entry name" value="SULFOQUINOVOSYL TRANSFERASE SQD2"/>
    <property type="match status" value="1"/>
</dbReference>
<organism evidence="2 3">
    <name type="scientific">Lusitaniella coriacea LEGE 07157</name>
    <dbReference type="NCBI Taxonomy" id="945747"/>
    <lineage>
        <taxon>Bacteria</taxon>
        <taxon>Bacillati</taxon>
        <taxon>Cyanobacteriota</taxon>
        <taxon>Cyanophyceae</taxon>
        <taxon>Spirulinales</taxon>
        <taxon>Lusitaniellaceae</taxon>
        <taxon>Lusitaniella</taxon>
    </lineage>
</organism>
<dbReference type="SUPFAM" id="SSF53756">
    <property type="entry name" value="UDP-Glycosyltransferase/glycogen phosphorylase"/>
    <property type="match status" value="1"/>
</dbReference>
<accession>A0A8J7DW04</accession>
<reference evidence="2" key="1">
    <citation type="submission" date="2020-10" db="EMBL/GenBank/DDBJ databases">
        <authorList>
            <person name="Castelo-Branco R."/>
            <person name="Eusebio N."/>
            <person name="Adriana R."/>
            <person name="Vieira A."/>
            <person name="Brugerolle De Fraissinette N."/>
            <person name="Rezende De Castro R."/>
            <person name="Schneider M.P."/>
            <person name="Vasconcelos V."/>
            <person name="Leao P.N."/>
        </authorList>
    </citation>
    <scope>NUCLEOTIDE SEQUENCE</scope>
    <source>
        <strain evidence="2">LEGE 07157</strain>
    </source>
</reference>
<dbReference type="InterPro" id="IPR050194">
    <property type="entry name" value="Glycosyltransferase_grp1"/>
</dbReference>
<dbReference type="CDD" id="cd03801">
    <property type="entry name" value="GT4_PimA-like"/>
    <property type="match status" value="1"/>
</dbReference>
<evidence type="ECO:0000313" key="3">
    <source>
        <dbReference type="Proteomes" id="UP000654482"/>
    </source>
</evidence>
<keyword evidence="3" id="KW-1185">Reference proteome</keyword>
<comment type="caution">
    <text evidence="2">The sequence shown here is derived from an EMBL/GenBank/DDBJ whole genome shotgun (WGS) entry which is preliminary data.</text>
</comment>
<dbReference type="AlphaFoldDB" id="A0A8J7DW04"/>
<dbReference type="EMBL" id="JADEWZ010000011">
    <property type="protein sequence ID" value="MBE9116137.1"/>
    <property type="molecule type" value="Genomic_DNA"/>
</dbReference>
<sequence length="413" mass="46178">MNNPRFLLVHPTGNPFARNAAIALAEKGILEEIVTAIAYNPEGNLARTLQRLPDKIAQPLMGELGRRTWIAPPGASLHTYPLREVVRIALARWGVNSQKWVDWVYSSLDRRVARNLSSKDNEITGVYAYEDGAAETFAIAKDKGLFCGYDLPIVFYRQSHQIQAEEAERFPALAPALQAAREPQWKIERKEREIQLADWIVVPSSVVKQSLLDAGIPSEKISTIPFGSPQDYFHPQPKQDSRFRALFVGRLGPRKGVHYLLQAWQTLKFPDAELLCVGMNEFPPGWLTSYEDCFRHIPSIPHASLNPYYSSASVFVFPSLVEGLALVLLEAMACGIPIITTANAGGTDIITDGVEGFIIPIRDADAIAQKLEWCYTHPQELAQMGQAARRKAEVLTWSLYRERLATKLTSLLE</sequence>
<evidence type="ECO:0000313" key="2">
    <source>
        <dbReference type="EMBL" id="MBE9116137.1"/>
    </source>
</evidence>
<dbReference type="InterPro" id="IPR001296">
    <property type="entry name" value="Glyco_trans_1"/>
</dbReference>
<dbReference type="Pfam" id="PF00534">
    <property type="entry name" value="Glycos_transf_1"/>
    <property type="match status" value="1"/>
</dbReference>
<feature type="domain" description="Glycosyl transferase family 1" evidence="1">
    <location>
        <begin position="235"/>
        <end position="390"/>
    </location>
</feature>
<name>A0A8J7DW04_9CYAN</name>
<gene>
    <name evidence="2" type="ORF">IQ249_09540</name>
</gene>
<proteinExistence type="predicted"/>
<protein>
    <submittedName>
        <fullName evidence="2">Glycosyltransferase family 4 protein</fullName>
    </submittedName>
</protein>
<dbReference type="RefSeq" id="WP_194029224.1">
    <property type="nucleotide sequence ID" value="NZ_JADEWZ010000011.1"/>
</dbReference>
<dbReference type="Proteomes" id="UP000654482">
    <property type="component" value="Unassembled WGS sequence"/>
</dbReference>
<dbReference type="Gene3D" id="3.40.50.2000">
    <property type="entry name" value="Glycogen Phosphorylase B"/>
    <property type="match status" value="2"/>
</dbReference>
<dbReference type="GO" id="GO:0016757">
    <property type="term" value="F:glycosyltransferase activity"/>
    <property type="evidence" value="ECO:0007669"/>
    <property type="project" value="InterPro"/>
</dbReference>
<evidence type="ECO:0000259" key="1">
    <source>
        <dbReference type="Pfam" id="PF00534"/>
    </source>
</evidence>
<dbReference type="PANTHER" id="PTHR45947">
    <property type="entry name" value="SULFOQUINOVOSYL TRANSFERASE SQD2"/>
    <property type="match status" value="1"/>
</dbReference>